<proteinExistence type="predicted"/>
<dbReference type="AlphaFoldDB" id="A0A328BJA6"/>
<name>A0A328BJA6_9BACT</name>
<comment type="caution">
    <text evidence="1">The sequence shown here is derived from an EMBL/GenBank/DDBJ whole genome shotgun (WGS) entry which is preliminary data.</text>
</comment>
<sequence>MLPLLTRGQSRYYFRNADVALPRRINTVVLTSVDFDSTLLNTEVNPGQIIGQVTAQPLVRSARYGLAIIDSEQAYETGDFPRAAKLLETAALHEPDNPFITYQLARALYKTDATKPRAYTLYQRLITQLDAAVPATDSAVAVDVHFVEAYWKLGTLHMDNEQWPEAILSISRFLLGAQTLDYLDATIREQALGYLTECFFAIHDAEKCRYFGQRVLKLNPKNQYVRPYLAALAKPAPKQPAGRKR</sequence>
<organism evidence="1 2">
    <name type="scientific">Hymenobacter edaphi</name>
    <dbReference type="NCBI Taxonomy" id="2211146"/>
    <lineage>
        <taxon>Bacteria</taxon>
        <taxon>Pseudomonadati</taxon>
        <taxon>Bacteroidota</taxon>
        <taxon>Cytophagia</taxon>
        <taxon>Cytophagales</taxon>
        <taxon>Hymenobacteraceae</taxon>
        <taxon>Hymenobacter</taxon>
    </lineage>
</organism>
<evidence type="ECO:0000313" key="1">
    <source>
        <dbReference type="EMBL" id="RAK66735.1"/>
    </source>
</evidence>
<keyword evidence="2" id="KW-1185">Reference proteome</keyword>
<dbReference type="EMBL" id="QHKM01000003">
    <property type="protein sequence ID" value="RAK66735.1"/>
    <property type="molecule type" value="Genomic_DNA"/>
</dbReference>
<protein>
    <recommendedName>
        <fullName evidence="3">Tetratricopeptide repeat protein</fullName>
    </recommendedName>
</protein>
<dbReference type="Gene3D" id="1.25.40.10">
    <property type="entry name" value="Tetratricopeptide repeat domain"/>
    <property type="match status" value="1"/>
</dbReference>
<accession>A0A328BJA6</accession>
<reference evidence="2" key="1">
    <citation type="submission" date="2018-05" db="EMBL/GenBank/DDBJ databases">
        <authorList>
            <person name="Nie L."/>
        </authorList>
    </citation>
    <scope>NUCLEOTIDE SEQUENCE [LARGE SCALE GENOMIC DNA]</scope>
    <source>
        <strain evidence="2">NL</strain>
    </source>
</reference>
<evidence type="ECO:0008006" key="3">
    <source>
        <dbReference type="Google" id="ProtNLM"/>
    </source>
</evidence>
<gene>
    <name evidence="1" type="ORF">DLM85_10990</name>
</gene>
<dbReference type="SUPFAM" id="SSF48452">
    <property type="entry name" value="TPR-like"/>
    <property type="match status" value="1"/>
</dbReference>
<evidence type="ECO:0000313" key="2">
    <source>
        <dbReference type="Proteomes" id="UP000248553"/>
    </source>
</evidence>
<dbReference type="Proteomes" id="UP000248553">
    <property type="component" value="Unassembled WGS sequence"/>
</dbReference>
<dbReference type="InterPro" id="IPR011990">
    <property type="entry name" value="TPR-like_helical_dom_sf"/>
</dbReference>